<keyword evidence="11" id="KW-1015">Disulfide bond</keyword>
<evidence type="ECO:0000313" key="15">
    <source>
        <dbReference type="EMBL" id="CAH0388653.1"/>
    </source>
</evidence>
<dbReference type="Gene3D" id="2.60.120.310">
    <property type="entry name" value="Copper type II, ascorbate-dependent monooxygenase, N-terminal domain"/>
    <property type="match status" value="1"/>
</dbReference>
<dbReference type="EMBL" id="OU963865">
    <property type="protein sequence ID" value="CAH0388653.1"/>
    <property type="molecule type" value="Genomic_DNA"/>
</dbReference>
<evidence type="ECO:0000313" key="16">
    <source>
        <dbReference type="Proteomes" id="UP001152759"/>
    </source>
</evidence>
<dbReference type="GO" id="GO:0004500">
    <property type="term" value="F:dopamine beta-monooxygenase activity"/>
    <property type="evidence" value="ECO:0007669"/>
    <property type="project" value="InterPro"/>
</dbReference>
<dbReference type="GO" id="GO:0030667">
    <property type="term" value="C:secretory granule membrane"/>
    <property type="evidence" value="ECO:0007669"/>
    <property type="project" value="TreeGrafter"/>
</dbReference>
<dbReference type="FunFam" id="2.60.120.230:FF:000001">
    <property type="entry name" value="Monooxygenase, DBH-like 1"/>
    <property type="match status" value="1"/>
</dbReference>
<dbReference type="GO" id="GO:0042420">
    <property type="term" value="P:dopamine catabolic process"/>
    <property type="evidence" value="ECO:0007669"/>
    <property type="project" value="TreeGrafter"/>
</dbReference>
<keyword evidence="10" id="KW-0472">Membrane</keyword>
<evidence type="ECO:0000256" key="6">
    <source>
        <dbReference type="ARBA" id="ARBA00022989"/>
    </source>
</evidence>
<dbReference type="InterPro" id="IPR008977">
    <property type="entry name" value="PHM/PNGase_F_dom_sf"/>
</dbReference>
<evidence type="ECO:0000256" key="5">
    <source>
        <dbReference type="ARBA" id="ARBA00022723"/>
    </source>
</evidence>
<dbReference type="PROSITE" id="PS00084">
    <property type="entry name" value="CU2_MONOOXYGENASE_1"/>
    <property type="match status" value="1"/>
</dbReference>
<feature type="domain" description="DOMON" evidence="14">
    <location>
        <begin position="48"/>
        <end position="166"/>
    </location>
</feature>
<dbReference type="SMART" id="SM00664">
    <property type="entry name" value="DoH"/>
    <property type="match status" value="1"/>
</dbReference>
<evidence type="ECO:0000256" key="13">
    <source>
        <dbReference type="SAM" id="SignalP"/>
    </source>
</evidence>
<evidence type="ECO:0000256" key="7">
    <source>
        <dbReference type="ARBA" id="ARBA00023002"/>
    </source>
</evidence>
<dbReference type="Gene3D" id="2.60.120.230">
    <property type="match status" value="1"/>
</dbReference>
<comment type="subcellular location">
    <subcellularLocation>
        <location evidence="2">Membrane</location>
        <topology evidence="2">Single-pass membrane protein</topology>
    </subcellularLocation>
</comment>
<feature type="signal peptide" evidence="13">
    <location>
        <begin position="1"/>
        <end position="17"/>
    </location>
</feature>
<dbReference type="PANTHER" id="PTHR10157">
    <property type="entry name" value="DOPAMINE BETA HYDROXYLASE RELATED"/>
    <property type="match status" value="1"/>
</dbReference>
<dbReference type="InterPro" id="IPR000945">
    <property type="entry name" value="DBH-like"/>
</dbReference>
<organism evidence="15 16">
    <name type="scientific">Bemisia tabaci</name>
    <name type="common">Sweetpotato whitefly</name>
    <name type="synonym">Aleurodes tabaci</name>
    <dbReference type="NCBI Taxonomy" id="7038"/>
    <lineage>
        <taxon>Eukaryota</taxon>
        <taxon>Metazoa</taxon>
        <taxon>Ecdysozoa</taxon>
        <taxon>Arthropoda</taxon>
        <taxon>Hexapoda</taxon>
        <taxon>Insecta</taxon>
        <taxon>Pterygota</taxon>
        <taxon>Neoptera</taxon>
        <taxon>Paraneoptera</taxon>
        <taxon>Hemiptera</taxon>
        <taxon>Sternorrhyncha</taxon>
        <taxon>Aleyrodoidea</taxon>
        <taxon>Aleyrodidae</taxon>
        <taxon>Aleyrodinae</taxon>
        <taxon>Bemisia</taxon>
    </lineage>
</organism>
<keyword evidence="5" id="KW-0479">Metal-binding</keyword>
<dbReference type="KEGG" id="btab:109037049"/>
<dbReference type="InterPro" id="IPR028460">
    <property type="entry name" value="Tbh/DBH"/>
</dbReference>
<name>A0A9P0ADT5_BEMTA</name>
<dbReference type="Pfam" id="PF03712">
    <property type="entry name" value="Cu2_monoox_C"/>
    <property type="match status" value="1"/>
</dbReference>
<dbReference type="InterPro" id="IPR000323">
    <property type="entry name" value="Cu2_ascorb_mOase_N"/>
</dbReference>
<dbReference type="FunFam" id="2.60.120.310:FF:000004">
    <property type="entry name" value="DBH-like monooxygenase protein 1"/>
    <property type="match status" value="1"/>
</dbReference>
<protein>
    <recommendedName>
        <fullName evidence="14">DOMON domain-containing protein</fullName>
    </recommendedName>
</protein>
<evidence type="ECO:0000256" key="9">
    <source>
        <dbReference type="ARBA" id="ARBA00023033"/>
    </source>
</evidence>
<dbReference type="GO" id="GO:0042421">
    <property type="term" value="P:norepinephrine biosynthetic process"/>
    <property type="evidence" value="ECO:0007669"/>
    <property type="project" value="TreeGrafter"/>
</dbReference>
<keyword evidence="4" id="KW-0812">Transmembrane</keyword>
<evidence type="ECO:0000256" key="11">
    <source>
        <dbReference type="ARBA" id="ARBA00023157"/>
    </source>
</evidence>
<keyword evidence="12" id="KW-0325">Glycoprotein</keyword>
<keyword evidence="9" id="KW-0503">Monooxygenase</keyword>
<dbReference type="Pfam" id="PF03351">
    <property type="entry name" value="DOMON"/>
    <property type="match status" value="1"/>
</dbReference>
<dbReference type="Proteomes" id="UP001152759">
    <property type="component" value="Chromosome 4"/>
</dbReference>
<evidence type="ECO:0000259" key="14">
    <source>
        <dbReference type="PROSITE" id="PS50836"/>
    </source>
</evidence>
<keyword evidence="6" id="KW-1133">Transmembrane helix</keyword>
<sequence length="592" mass="67498">MLQSLFILLLYATRSLAHFHPHVHANQQTHPYTHGKTKTFQVPLDGSSNATLRWALNYPQEKVFLAVRTPLSEKGWFGIGFSDYGELTDADLCFFWIDFKERVHFEDVHTDEEGRIFVDEQNDCLNFDFAREGEDILFFYTRKFDTCDSGDYVIEEGTTHIVWVKGSSPLFKLEGLNVAEAEKSGMQRTQLLKNINADPDLDAGSWPVKILNSQVKVPDVETTYWCTLHKLPEELREKHHIIAYEAVIEPSSEGIVHHMEVFHCVAGPGDEIPDYAGSCSDFERPEKTKVCKKVIAAWAMGATPFFYPKEAGLPIGGPDYNLYVMLEVHYHNPDRRADVIDSSGIQLTLTSRLRPYDAGVMELGLEYTNKMAIPPQQSYFPLTGFCVPECTAVGIPPEGIIIFGSQLHTHLCGYRIYTRHIRDGRELVEVNRDNHYSPHFQEIRLLKQPAHILPGDALITECIYHTMDRKNITVGGESITDEMCVNYVHYYPAVNLEVCKSSITLNNLNTFFRSLKEWENQDTSEEKGVVENFNSIEWTPMRARLLDELFKQSTMSFSCNQSNGARFPGDWENLPTVPVPYALPPKPRKCLI</sequence>
<dbReference type="SUPFAM" id="SSF49742">
    <property type="entry name" value="PHM/PNGase F"/>
    <property type="match status" value="2"/>
</dbReference>
<dbReference type="PROSITE" id="PS50836">
    <property type="entry name" value="DOMON"/>
    <property type="match status" value="1"/>
</dbReference>
<keyword evidence="8" id="KW-0186">Copper</keyword>
<gene>
    <name evidence="15" type="ORF">BEMITA_LOCUS7557</name>
</gene>
<dbReference type="CDD" id="cd09631">
    <property type="entry name" value="DOMON_DOH"/>
    <property type="match status" value="1"/>
</dbReference>
<keyword evidence="13" id="KW-0732">Signal</keyword>
<comment type="cofactor">
    <cofactor evidence="1">
        <name>Cu(2+)</name>
        <dbReference type="ChEBI" id="CHEBI:29036"/>
    </cofactor>
</comment>
<comment type="similarity">
    <text evidence="3">Belongs to the copper type II ascorbate-dependent monooxygenase family.</text>
</comment>
<dbReference type="InterPro" id="IPR014784">
    <property type="entry name" value="Cu2_ascorb_mOase-like_C"/>
</dbReference>
<dbReference type="PANTHER" id="PTHR10157:SF29">
    <property type="entry name" value="DOPAMINE BETA-HYDROXYLASE"/>
    <property type="match status" value="1"/>
</dbReference>
<dbReference type="PRINTS" id="PR00767">
    <property type="entry name" value="DBMONOXGNASE"/>
</dbReference>
<keyword evidence="7" id="KW-0560">Oxidoreductase</keyword>
<keyword evidence="16" id="KW-1185">Reference proteome</keyword>
<accession>A0A9P0ADT5</accession>
<evidence type="ECO:0000256" key="10">
    <source>
        <dbReference type="ARBA" id="ARBA00023136"/>
    </source>
</evidence>
<evidence type="ECO:0000256" key="2">
    <source>
        <dbReference type="ARBA" id="ARBA00004167"/>
    </source>
</evidence>
<dbReference type="AlphaFoldDB" id="A0A9P0ADT5"/>
<dbReference type="GO" id="GO:0005615">
    <property type="term" value="C:extracellular space"/>
    <property type="evidence" value="ECO:0007669"/>
    <property type="project" value="TreeGrafter"/>
</dbReference>
<evidence type="ECO:0000256" key="8">
    <source>
        <dbReference type="ARBA" id="ARBA00023008"/>
    </source>
</evidence>
<dbReference type="InterPro" id="IPR005018">
    <property type="entry name" value="DOMON_domain"/>
</dbReference>
<evidence type="ECO:0000256" key="3">
    <source>
        <dbReference type="ARBA" id="ARBA00010676"/>
    </source>
</evidence>
<dbReference type="GO" id="GO:0006589">
    <property type="term" value="P:octopamine biosynthetic process"/>
    <property type="evidence" value="ECO:0007669"/>
    <property type="project" value="TreeGrafter"/>
</dbReference>
<evidence type="ECO:0000256" key="4">
    <source>
        <dbReference type="ARBA" id="ARBA00022692"/>
    </source>
</evidence>
<dbReference type="GO" id="GO:0005507">
    <property type="term" value="F:copper ion binding"/>
    <property type="evidence" value="ECO:0007669"/>
    <property type="project" value="InterPro"/>
</dbReference>
<dbReference type="InterPro" id="IPR036939">
    <property type="entry name" value="Cu2_ascorb_mOase_N_sf"/>
</dbReference>
<dbReference type="InterPro" id="IPR024548">
    <property type="entry name" value="Cu2_monoox_C"/>
</dbReference>
<dbReference type="InterPro" id="IPR020611">
    <property type="entry name" value="Cu2_ascorb_mOase_CS-1"/>
</dbReference>
<evidence type="ECO:0000256" key="1">
    <source>
        <dbReference type="ARBA" id="ARBA00001973"/>
    </source>
</evidence>
<dbReference type="Pfam" id="PF01082">
    <property type="entry name" value="Cu2_monooxygen"/>
    <property type="match status" value="1"/>
</dbReference>
<proteinExistence type="inferred from homology"/>
<reference evidence="15" key="1">
    <citation type="submission" date="2021-12" db="EMBL/GenBank/DDBJ databases">
        <authorList>
            <person name="King R."/>
        </authorList>
    </citation>
    <scope>NUCLEOTIDE SEQUENCE</scope>
</reference>
<dbReference type="InterPro" id="IPR045266">
    <property type="entry name" value="DOH_DOMON"/>
</dbReference>
<feature type="chain" id="PRO_5040343972" description="DOMON domain-containing protein" evidence="13">
    <location>
        <begin position="18"/>
        <end position="592"/>
    </location>
</feature>
<evidence type="ECO:0000256" key="12">
    <source>
        <dbReference type="ARBA" id="ARBA00023180"/>
    </source>
</evidence>